<evidence type="ECO:0000256" key="1">
    <source>
        <dbReference type="ARBA" id="ARBA00003046"/>
    </source>
</evidence>
<gene>
    <name evidence="8" type="ORF">YQE_06868</name>
</gene>
<dbReference type="GO" id="GO:0007023">
    <property type="term" value="P:post-chaperonin tubulin folding pathway"/>
    <property type="evidence" value="ECO:0007669"/>
    <property type="project" value="InterPro"/>
</dbReference>
<evidence type="ECO:0000256" key="4">
    <source>
        <dbReference type="ARBA" id="ARBA00023186"/>
    </source>
</evidence>
<comment type="function">
    <text evidence="1">Tubulin-folding protein; involved in the early step of the tubulin folding pathway.</text>
</comment>
<dbReference type="Gene3D" id="1.20.58.90">
    <property type="match status" value="1"/>
</dbReference>
<name>N6U4U1_DENPD</name>
<reference evidence="8" key="1">
    <citation type="journal article" date="2013" name="Genome Biol.">
        <title>Draft genome of the mountain pine beetle, Dendroctonus ponderosae Hopkins, a major forest pest.</title>
        <authorList>
            <person name="Keeling C.I."/>
            <person name="Yuen M.M."/>
            <person name="Liao N.Y."/>
            <person name="Docking T.R."/>
            <person name="Chan S.K."/>
            <person name="Taylor G.A."/>
            <person name="Palmquist D.L."/>
            <person name="Jackman S.D."/>
            <person name="Nguyen A."/>
            <person name="Li M."/>
            <person name="Henderson H."/>
            <person name="Janes J.K."/>
            <person name="Zhao Y."/>
            <person name="Pandoh P."/>
            <person name="Moore R."/>
            <person name="Sperling F.A."/>
            <person name="Huber D.P."/>
            <person name="Birol I."/>
            <person name="Jones S.J."/>
            <person name="Bohlmann J."/>
        </authorList>
    </citation>
    <scope>NUCLEOTIDE SEQUENCE</scope>
</reference>
<evidence type="ECO:0000256" key="3">
    <source>
        <dbReference type="ARBA" id="ARBA00015002"/>
    </source>
</evidence>
<evidence type="ECO:0000256" key="2">
    <source>
        <dbReference type="ARBA" id="ARBA00006806"/>
    </source>
</evidence>
<dbReference type="OrthoDB" id="2289628at2759"/>
<dbReference type="SUPFAM" id="SSF46988">
    <property type="entry name" value="Tubulin chaperone cofactor A"/>
    <property type="match status" value="1"/>
</dbReference>
<dbReference type="GO" id="GO:0048487">
    <property type="term" value="F:beta-tubulin binding"/>
    <property type="evidence" value="ECO:0007669"/>
    <property type="project" value="InterPro"/>
</dbReference>
<feature type="non-terminal residue" evidence="8">
    <location>
        <position position="1"/>
    </location>
</feature>
<dbReference type="Pfam" id="PF16021">
    <property type="entry name" value="PDCD7"/>
    <property type="match status" value="1"/>
</dbReference>
<dbReference type="InterPro" id="IPR036126">
    <property type="entry name" value="TBCA_sf"/>
</dbReference>
<evidence type="ECO:0000256" key="6">
    <source>
        <dbReference type="ARBA" id="ARBA00030183"/>
    </source>
</evidence>
<proteinExistence type="inferred from homology"/>
<dbReference type="AlphaFoldDB" id="N6U4U1"/>
<accession>N6U4U1</accession>
<dbReference type="InterPro" id="IPR031974">
    <property type="entry name" value="PDCD7"/>
</dbReference>
<comment type="subunit">
    <text evidence="5">Supercomplex made of cofactors A to E. Cofactors A and D function by capturing and stabilizing tubulin in a quasi-native conformation. Cofactor E binds to the cofactor D-tubulin complex; interaction with cofactor C then causes the release of tubulin polypeptides that are committed to the native state.</text>
</comment>
<evidence type="ECO:0000256" key="7">
    <source>
        <dbReference type="ARBA" id="ARBA00032990"/>
    </source>
</evidence>
<keyword evidence="4" id="KW-0143">Chaperone</keyword>
<evidence type="ECO:0000313" key="8">
    <source>
        <dbReference type="EMBL" id="ENN76610.1"/>
    </source>
</evidence>
<dbReference type="GO" id="GO:0007021">
    <property type="term" value="P:tubulin complex assembly"/>
    <property type="evidence" value="ECO:0007669"/>
    <property type="project" value="InterPro"/>
</dbReference>
<evidence type="ECO:0000256" key="5">
    <source>
        <dbReference type="ARBA" id="ARBA00026055"/>
    </source>
</evidence>
<dbReference type="GO" id="GO:0005689">
    <property type="term" value="C:U12-type spliceosomal complex"/>
    <property type="evidence" value="ECO:0007669"/>
    <property type="project" value="TreeGrafter"/>
</dbReference>
<dbReference type="PANTHER" id="PTHR48190">
    <property type="entry name" value="PROGRAMMED CELL DEATH PROTEIN 7"/>
    <property type="match status" value="1"/>
</dbReference>
<organism evidence="8">
    <name type="scientific">Dendroctonus ponderosae</name>
    <name type="common">Mountain pine beetle</name>
    <dbReference type="NCBI Taxonomy" id="77166"/>
    <lineage>
        <taxon>Eukaryota</taxon>
        <taxon>Metazoa</taxon>
        <taxon>Ecdysozoa</taxon>
        <taxon>Arthropoda</taxon>
        <taxon>Hexapoda</taxon>
        <taxon>Insecta</taxon>
        <taxon>Pterygota</taxon>
        <taxon>Neoptera</taxon>
        <taxon>Endopterygota</taxon>
        <taxon>Coleoptera</taxon>
        <taxon>Polyphaga</taxon>
        <taxon>Cucujiformia</taxon>
        <taxon>Curculionidae</taxon>
        <taxon>Scolytinae</taxon>
        <taxon>Dendroctonus</taxon>
    </lineage>
</organism>
<sequence>MADPRIKTLKIKTGVVRRLAKEKTVYEKEADQQKNRIEKLKADKRDEHDIKKQEEVLAECLMMVPDCQRRLFKAFEELRGILETEQDLKETEEFAAAQKVLEEAKQQLPAAGEVHMCYNCDMSFFGFHQPTTSRHASEVASQIFQKNLDKTNVLDDIYNKSNDELWIETWLQQNNIYRPLPSFKNINVPPNALNLHQAKAHLCKSANLLEKLNKIHQILEENATSMSSEDWKQNMIEIGTMKDEFTKLMCQFDNPEILTYLKVSMRKRRKKRLNDRKRRDQKLIEKQRATEDRNKLHLEIDQWLNHKMEEVEKTKMEEAMQKDADSVLSEVTKKKSDARKQLSLISSLIKLRTVRENTANQRGEKTSLQDRRAFNVTTEKLITMWENSFQVYLKEEQGLKLMLEKNQTEDSKQAKLAKERRLVEEWKTVLFGQSHAVPSNHPTYWALTAAERELETFIAIRKSWDTFLTSPHSENGSKIPIGWILPDQNTRDAWEQYLDRNALF</sequence>
<comment type="similarity">
    <text evidence="2">Belongs to the TBCA family.</text>
</comment>
<dbReference type="InterPro" id="IPR052831">
    <property type="entry name" value="Apoptosis_promoter"/>
</dbReference>
<dbReference type="InterPro" id="IPR004226">
    <property type="entry name" value="TBCA"/>
</dbReference>
<protein>
    <recommendedName>
        <fullName evidence="3">Tubulin-specific chaperone A</fullName>
    </recommendedName>
    <alternativeName>
        <fullName evidence="7">TCP1-chaperonin cofactor A</fullName>
    </alternativeName>
    <alternativeName>
        <fullName evidence="6">Tubulin-folding cofactor A</fullName>
    </alternativeName>
</protein>
<dbReference type="Pfam" id="PF02970">
    <property type="entry name" value="TBCA"/>
    <property type="match status" value="1"/>
</dbReference>
<dbReference type="OMA" id="CETHENF"/>
<dbReference type="EMBL" id="KB740972">
    <property type="protein sequence ID" value="ENN76610.1"/>
    <property type="molecule type" value="Genomic_DNA"/>
</dbReference>
<dbReference type="PANTHER" id="PTHR48190:SF2">
    <property type="entry name" value="PROGRAMMED CELL DEATH PROTEIN 7"/>
    <property type="match status" value="1"/>
</dbReference>
<dbReference type="FunFam" id="1.20.58.90:FF:000008">
    <property type="entry name" value="Tubulin-specific chaperone A"/>
    <property type="match status" value="1"/>
</dbReference>